<protein>
    <submittedName>
        <fullName evidence="1">Uncharacterized protein</fullName>
    </submittedName>
</protein>
<organism evidence="1 2">
    <name type="scientific">Corchorus capsularis</name>
    <name type="common">Jute</name>
    <dbReference type="NCBI Taxonomy" id="210143"/>
    <lineage>
        <taxon>Eukaryota</taxon>
        <taxon>Viridiplantae</taxon>
        <taxon>Streptophyta</taxon>
        <taxon>Embryophyta</taxon>
        <taxon>Tracheophyta</taxon>
        <taxon>Spermatophyta</taxon>
        <taxon>Magnoliopsida</taxon>
        <taxon>eudicotyledons</taxon>
        <taxon>Gunneridae</taxon>
        <taxon>Pentapetalae</taxon>
        <taxon>rosids</taxon>
        <taxon>malvids</taxon>
        <taxon>Malvales</taxon>
        <taxon>Malvaceae</taxon>
        <taxon>Grewioideae</taxon>
        <taxon>Apeibeae</taxon>
        <taxon>Corchorus</taxon>
    </lineage>
</organism>
<keyword evidence="2" id="KW-1185">Reference proteome</keyword>
<gene>
    <name evidence="1" type="ORF">CCACVL1_02603</name>
</gene>
<dbReference type="Proteomes" id="UP000188268">
    <property type="component" value="Unassembled WGS sequence"/>
</dbReference>
<proteinExistence type="predicted"/>
<evidence type="ECO:0000313" key="2">
    <source>
        <dbReference type="Proteomes" id="UP000188268"/>
    </source>
</evidence>
<evidence type="ECO:0000313" key="1">
    <source>
        <dbReference type="EMBL" id="OMP03076.1"/>
    </source>
</evidence>
<name>A0A1R3K7Q1_COCAP</name>
<sequence length="21" mass="2207">MAAAGSYSLHCKGKAQIVKEN</sequence>
<dbReference type="EMBL" id="AWWV01006136">
    <property type="protein sequence ID" value="OMP03076.1"/>
    <property type="molecule type" value="Genomic_DNA"/>
</dbReference>
<accession>A0A1R3K7Q1</accession>
<reference evidence="1 2" key="1">
    <citation type="submission" date="2013-09" db="EMBL/GenBank/DDBJ databases">
        <title>Corchorus capsularis genome sequencing.</title>
        <authorList>
            <person name="Alam M."/>
            <person name="Haque M.S."/>
            <person name="Islam M.S."/>
            <person name="Emdad E.M."/>
            <person name="Islam M.M."/>
            <person name="Ahmed B."/>
            <person name="Halim A."/>
            <person name="Hossen Q.M.M."/>
            <person name="Hossain M.Z."/>
            <person name="Ahmed R."/>
            <person name="Khan M.M."/>
            <person name="Islam R."/>
            <person name="Rashid M.M."/>
            <person name="Khan S.A."/>
            <person name="Rahman M.S."/>
            <person name="Alam M."/>
        </authorList>
    </citation>
    <scope>NUCLEOTIDE SEQUENCE [LARGE SCALE GENOMIC DNA]</scope>
    <source>
        <strain evidence="2">cv. CVL-1</strain>
        <tissue evidence="1">Whole seedling</tissue>
    </source>
</reference>
<dbReference type="AlphaFoldDB" id="A0A1R3K7Q1"/>
<dbReference type="Gramene" id="OMP03076">
    <property type="protein sequence ID" value="OMP03076"/>
    <property type="gene ID" value="CCACVL1_02603"/>
</dbReference>
<comment type="caution">
    <text evidence="1">The sequence shown here is derived from an EMBL/GenBank/DDBJ whole genome shotgun (WGS) entry which is preliminary data.</text>
</comment>